<dbReference type="PANTHER" id="PTHR24252">
    <property type="entry name" value="ACROSIN-RELATED"/>
    <property type="match status" value="1"/>
</dbReference>
<evidence type="ECO:0000259" key="11">
    <source>
        <dbReference type="PROSITE" id="PS50240"/>
    </source>
</evidence>
<dbReference type="GO" id="GO:0006508">
    <property type="term" value="P:proteolysis"/>
    <property type="evidence" value="ECO:0007669"/>
    <property type="project" value="UniProtKB-KW"/>
</dbReference>
<evidence type="ECO:0000256" key="4">
    <source>
        <dbReference type="ARBA" id="ARBA00022801"/>
    </source>
</evidence>
<reference evidence="12" key="1">
    <citation type="submission" date="2021-06" db="EMBL/GenBank/DDBJ databases">
        <authorList>
            <person name="Hodson N. C."/>
            <person name="Mongue J. A."/>
            <person name="Jaron S. K."/>
        </authorList>
    </citation>
    <scope>NUCLEOTIDE SEQUENCE</scope>
</reference>
<evidence type="ECO:0000256" key="10">
    <source>
        <dbReference type="SAM" id="SignalP"/>
    </source>
</evidence>
<dbReference type="GO" id="GO:0004252">
    <property type="term" value="F:serine-type endopeptidase activity"/>
    <property type="evidence" value="ECO:0007669"/>
    <property type="project" value="InterPro"/>
</dbReference>
<comment type="catalytic activity">
    <reaction evidence="8">
        <text>Selective cleavage of 103-Arg-|-Ser-104 and 124-Ile-|-Ile-125 bonds in Limulus clotting factor B to form activated factor B. Cleavage of -Pro-Arg-|-Xaa- bonds in synthetic substrates.</text>
        <dbReference type="EC" id="3.4.21.84"/>
    </reaction>
</comment>
<dbReference type="PANTHER" id="PTHR24252:SF7">
    <property type="entry name" value="HYALIN"/>
    <property type="match status" value="1"/>
</dbReference>
<evidence type="ECO:0000256" key="9">
    <source>
        <dbReference type="ARBA" id="ARBA00066707"/>
    </source>
</evidence>
<protein>
    <recommendedName>
        <fullName evidence="9">limulus clotting factor C</fullName>
        <ecNumber evidence="9">3.4.21.84</ecNumber>
    </recommendedName>
</protein>
<accession>A0A8J2LRU7</accession>
<keyword evidence="7" id="KW-1015">Disulfide bond</keyword>
<evidence type="ECO:0000313" key="13">
    <source>
        <dbReference type="Proteomes" id="UP000708208"/>
    </source>
</evidence>
<dbReference type="GO" id="GO:0042381">
    <property type="term" value="P:hemolymph coagulation"/>
    <property type="evidence" value="ECO:0007669"/>
    <property type="project" value="UniProtKB-KW"/>
</dbReference>
<dbReference type="Pfam" id="PF00089">
    <property type="entry name" value="Trypsin"/>
    <property type="match status" value="1"/>
</dbReference>
<dbReference type="Proteomes" id="UP000708208">
    <property type="component" value="Unassembled WGS sequence"/>
</dbReference>
<evidence type="ECO:0000256" key="7">
    <source>
        <dbReference type="ARBA" id="ARBA00023157"/>
    </source>
</evidence>
<keyword evidence="5" id="KW-0353">Hemolymph clotting</keyword>
<dbReference type="EC" id="3.4.21.84" evidence="9"/>
<keyword evidence="4" id="KW-0378">Hydrolase</keyword>
<dbReference type="EMBL" id="CAJVCH010571609">
    <property type="protein sequence ID" value="CAG7837964.1"/>
    <property type="molecule type" value="Genomic_DNA"/>
</dbReference>
<dbReference type="PROSITE" id="PS50240">
    <property type="entry name" value="TRYPSIN_DOM"/>
    <property type="match status" value="1"/>
</dbReference>
<keyword evidence="1" id="KW-0768">Sushi</keyword>
<gene>
    <name evidence="12" type="ORF">AFUS01_LOCUS46991</name>
</gene>
<feature type="chain" id="PRO_5035156046" description="limulus clotting factor C" evidence="10">
    <location>
        <begin position="16"/>
        <end position="285"/>
    </location>
</feature>
<evidence type="ECO:0000313" key="12">
    <source>
        <dbReference type="EMBL" id="CAG7837964.1"/>
    </source>
</evidence>
<keyword evidence="6" id="KW-0720">Serine protease</keyword>
<proteinExistence type="predicted"/>
<dbReference type="FunFam" id="2.40.10.10:FF:000120">
    <property type="entry name" value="Putative serine protease"/>
    <property type="match status" value="1"/>
</dbReference>
<dbReference type="PROSITE" id="PS00135">
    <property type="entry name" value="TRYPSIN_SER"/>
    <property type="match status" value="1"/>
</dbReference>
<evidence type="ECO:0000256" key="3">
    <source>
        <dbReference type="ARBA" id="ARBA00022729"/>
    </source>
</evidence>
<comment type="caution">
    <text evidence="12">The sequence shown here is derived from an EMBL/GenBank/DDBJ whole genome shotgun (WGS) entry which is preliminary data.</text>
</comment>
<evidence type="ECO:0000256" key="5">
    <source>
        <dbReference type="ARBA" id="ARBA00022820"/>
    </source>
</evidence>
<feature type="domain" description="Peptidase S1" evidence="11">
    <location>
        <begin position="40"/>
        <end position="282"/>
    </location>
</feature>
<sequence length="285" mass="30598">MKVLLVVCLAVAALGKPQLEVAHPLNDIPVGTGEGNRIKIIGGSDAAPGAYPWQVSLQNLRSNGERYHMCGGTLIDETHIVCASHCVVNQDPTKLHIVAGGHDIQNGSEPTQQRRQVKTLIPHEKYNSFTIANDVSIIVLEEPVVLNDRVQPLRLSEATDVEPTGTCINTGWGNSNPTGGEPVIIPDALQEVKLDIVKHSTCQLRYLLIHVILDTMICAGTDQDGFGACNGDSGGPLICFDDEGPYLAGIVSFGLQPCGRSRFPSVYTRVGGFRGWINNITSIAN</sequence>
<keyword evidence="2" id="KW-0645">Protease</keyword>
<keyword evidence="3 10" id="KW-0732">Signal</keyword>
<dbReference type="OrthoDB" id="8440449at2759"/>
<keyword evidence="13" id="KW-1185">Reference proteome</keyword>
<feature type="signal peptide" evidence="10">
    <location>
        <begin position="1"/>
        <end position="15"/>
    </location>
</feature>
<dbReference type="InterPro" id="IPR001254">
    <property type="entry name" value="Trypsin_dom"/>
</dbReference>
<evidence type="ECO:0000256" key="2">
    <source>
        <dbReference type="ARBA" id="ARBA00022670"/>
    </source>
</evidence>
<dbReference type="SMART" id="SM00020">
    <property type="entry name" value="Tryp_SPc"/>
    <property type="match status" value="1"/>
</dbReference>
<dbReference type="InterPro" id="IPR033116">
    <property type="entry name" value="TRYPSIN_SER"/>
</dbReference>
<dbReference type="AlphaFoldDB" id="A0A8J2LRU7"/>
<evidence type="ECO:0000256" key="8">
    <source>
        <dbReference type="ARBA" id="ARBA00052079"/>
    </source>
</evidence>
<name>A0A8J2LRU7_9HEXA</name>
<organism evidence="12 13">
    <name type="scientific">Allacma fusca</name>
    <dbReference type="NCBI Taxonomy" id="39272"/>
    <lineage>
        <taxon>Eukaryota</taxon>
        <taxon>Metazoa</taxon>
        <taxon>Ecdysozoa</taxon>
        <taxon>Arthropoda</taxon>
        <taxon>Hexapoda</taxon>
        <taxon>Collembola</taxon>
        <taxon>Symphypleona</taxon>
        <taxon>Sminthuridae</taxon>
        <taxon>Allacma</taxon>
    </lineage>
</organism>
<evidence type="ECO:0000256" key="6">
    <source>
        <dbReference type="ARBA" id="ARBA00022825"/>
    </source>
</evidence>
<dbReference type="CDD" id="cd00190">
    <property type="entry name" value="Tryp_SPc"/>
    <property type="match status" value="1"/>
</dbReference>
<evidence type="ECO:0000256" key="1">
    <source>
        <dbReference type="ARBA" id="ARBA00022659"/>
    </source>
</evidence>